<dbReference type="GO" id="GO:0005524">
    <property type="term" value="F:ATP binding"/>
    <property type="evidence" value="ECO:0007669"/>
    <property type="project" value="UniProtKB-UniRule"/>
</dbReference>
<evidence type="ECO:0000259" key="2">
    <source>
        <dbReference type="PROSITE" id="PS50011"/>
    </source>
</evidence>
<dbReference type="InterPro" id="IPR017441">
    <property type="entry name" value="Protein_kinase_ATP_BS"/>
</dbReference>
<comment type="caution">
    <text evidence="3">The sequence shown here is derived from an EMBL/GenBank/DDBJ whole genome shotgun (WGS) entry which is preliminary data.</text>
</comment>
<dbReference type="PROSITE" id="PS50011">
    <property type="entry name" value="PROTEIN_KINASE_DOM"/>
    <property type="match status" value="1"/>
</dbReference>
<keyword evidence="3" id="KW-0808">Transferase</keyword>
<feature type="binding site" evidence="1">
    <location>
        <position position="53"/>
    </location>
    <ligand>
        <name>ATP</name>
        <dbReference type="ChEBI" id="CHEBI:30616"/>
    </ligand>
</feature>
<feature type="domain" description="Protein kinase" evidence="2">
    <location>
        <begin position="24"/>
        <end position="95"/>
    </location>
</feature>
<name>A0A8H3LBE9_9GLOM</name>
<protein>
    <submittedName>
        <fullName evidence="3">Kinase-like domain-containing protein</fullName>
    </submittedName>
</protein>
<dbReference type="InterPro" id="IPR000719">
    <property type="entry name" value="Prot_kinase_dom"/>
</dbReference>
<dbReference type="Gene3D" id="3.30.200.20">
    <property type="entry name" value="Phosphorylase Kinase, domain 1"/>
    <property type="match status" value="1"/>
</dbReference>
<dbReference type="InterPro" id="IPR011009">
    <property type="entry name" value="Kinase-like_dom_sf"/>
</dbReference>
<sequence>MIDVNLLENLIIEERIKLYKYLDFKNIQPIGRGSFGNVVRVNWRTTDYFFALKSFNNDEITLKEVVNELKLHRSVDIHENIIRIFGITKEEISKY</sequence>
<dbReference type="SUPFAM" id="SSF56112">
    <property type="entry name" value="Protein kinase-like (PK-like)"/>
    <property type="match status" value="1"/>
</dbReference>
<keyword evidence="1" id="KW-0547">Nucleotide-binding</keyword>
<evidence type="ECO:0000313" key="4">
    <source>
        <dbReference type="Proteomes" id="UP000615446"/>
    </source>
</evidence>
<keyword evidence="3" id="KW-0418">Kinase</keyword>
<dbReference type="PROSITE" id="PS00107">
    <property type="entry name" value="PROTEIN_KINASE_ATP"/>
    <property type="match status" value="1"/>
</dbReference>
<keyword evidence="1" id="KW-0067">ATP-binding</keyword>
<dbReference type="GO" id="GO:0004672">
    <property type="term" value="F:protein kinase activity"/>
    <property type="evidence" value="ECO:0007669"/>
    <property type="project" value="InterPro"/>
</dbReference>
<gene>
    <name evidence="3" type="ORF">RCL2_000977200</name>
</gene>
<reference evidence="3" key="1">
    <citation type="submission" date="2019-10" db="EMBL/GenBank/DDBJ databases">
        <title>Conservation and host-specific expression of non-tandemly repeated heterogenous ribosome RNA gene in arbuscular mycorrhizal fungi.</title>
        <authorList>
            <person name="Maeda T."/>
            <person name="Kobayashi Y."/>
            <person name="Nakagawa T."/>
            <person name="Ezawa T."/>
            <person name="Yamaguchi K."/>
            <person name="Bino T."/>
            <person name="Nishimoto Y."/>
            <person name="Shigenobu S."/>
            <person name="Kawaguchi M."/>
        </authorList>
    </citation>
    <scope>NUCLEOTIDE SEQUENCE</scope>
    <source>
        <strain evidence="3">HR1</strain>
    </source>
</reference>
<organism evidence="3 4">
    <name type="scientific">Rhizophagus clarus</name>
    <dbReference type="NCBI Taxonomy" id="94130"/>
    <lineage>
        <taxon>Eukaryota</taxon>
        <taxon>Fungi</taxon>
        <taxon>Fungi incertae sedis</taxon>
        <taxon>Mucoromycota</taxon>
        <taxon>Glomeromycotina</taxon>
        <taxon>Glomeromycetes</taxon>
        <taxon>Glomerales</taxon>
        <taxon>Glomeraceae</taxon>
        <taxon>Rhizophagus</taxon>
    </lineage>
</organism>
<proteinExistence type="predicted"/>
<evidence type="ECO:0000256" key="1">
    <source>
        <dbReference type="PROSITE-ProRule" id="PRU10141"/>
    </source>
</evidence>
<dbReference type="Proteomes" id="UP000615446">
    <property type="component" value="Unassembled WGS sequence"/>
</dbReference>
<evidence type="ECO:0000313" key="3">
    <source>
        <dbReference type="EMBL" id="GES82575.1"/>
    </source>
</evidence>
<accession>A0A8H3LBE9</accession>
<dbReference type="Pfam" id="PF00069">
    <property type="entry name" value="Pkinase"/>
    <property type="match status" value="1"/>
</dbReference>
<dbReference type="OrthoDB" id="2427446at2759"/>
<dbReference type="EMBL" id="BLAL01000061">
    <property type="protein sequence ID" value="GES82575.1"/>
    <property type="molecule type" value="Genomic_DNA"/>
</dbReference>
<dbReference type="AlphaFoldDB" id="A0A8H3LBE9"/>